<dbReference type="KEGG" id="phu:Phum_PHUM529350"/>
<dbReference type="GeneID" id="8235029"/>
<evidence type="ECO:0000256" key="1">
    <source>
        <dbReference type="SAM" id="MobiDB-lite"/>
    </source>
</evidence>
<protein>
    <submittedName>
        <fullName evidence="2 3">Uncharacterized protein</fullName>
    </submittedName>
</protein>
<feature type="region of interest" description="Disordered" evidence="1">
    <location>
        <begin position="1"/>
        <end position="23"/>
    </location>
</feature>
<dbReference type="VEuPathDB" id="VectorBase:PHUM529350"/>
<reference evidence="3" key="3">
    <citation type="submission" date="2021-02" db="UniProtKB">
        <authorList>
            <consortium name="EnsemblMetazoa"/>
        </authorList>
    </citation>
    <scope>IDENTIFICATION</scope>
    <source>
        <strain evidence="3">USDA</strain>
    </source>
</reference>
<dbReference type="HOGENOM" id="CLU_1327790_0_0_1"/>
<dbReference type="RefSeq" id="XP_002431438.1">
    <property type="nucleotide sequence ID" value="XM_002431393.1"/>
</dbReference>
<sequence length="207" mass="23734">MNTTVSSFQQNLSSDRKTVDKVQKDVKKWVDSVVEFKANLDKKKNEPPLEKHLKKIKKFKVKKKTSSSALKVTTPKSKFEQIKEIYKTVKLPHNWTSGVSSGRIVFNRIHLTTQNSQQKMAVERSLVITKDCNTHVLIKGSEIVMNNWEMQKINSVDDVKKAIKEIDSLKLTDNTPVNNVKNPQCYIFTEENESGEKENITQTKNAL</sequence>
<feature type="compositionally biased region" description="Polar residues" evidence="1">
    <location>
        <begin position="1"/>
        <end position="13"/>
    </location>
</feature>
<dbReference type="EMBL" id="AAZO01006417">
    <property type="status" value="NOT_ANNOTATED_CDS"/>
    <property type="molecule type" value="Genomic_DNA"/>
</dbReference>
<gene>
    <name evidence="3" type="primary">8235029</name>
    <name evidence="2" type="ORF">Phum_PHUM529350</name>
</gene>
<keyword evidence="4" id="KW-1185">Reference proteome</keyword>
<dbReference type="AlphaFoldDB" id="E0VZ94"/>
<dbReference type="CTD" id="8235029"/>
<evidence type="ECO:0000313" key="3">
    <source>
        <dbReference type="EnsemblMetazoa" id="PHUM529350-PA"/>
    </source>
</evidence>
<organism>
    <name type="scientific">Pediculus humanus subsp. corporis</name>
    <name type="common">Body louse</name>
    <dbReference type="NCBI Taxonomy" id="121224"/>
    <lineage>
        <taxon>Eukaryota</taxon>
        <taxon>Metazoa</taxon>
        <taxon>Ecdysozoa</taxon>
        <taxon>Arthropoda</taxon>
        <taxon>Hexapoda</taxon>
        <taxon>Insecta</taxon>
        <taxon>Pterygota</taxon>
        <taxon>Neoptera</taxon>
        <taxon>Paraneoptera</taxon>
        <taxon>Psocodea</taxon>
        <taxon>Troctomorpha</taxon>
        <taxon>Phthiraptera</taxon>
        <taxon>Anoplura</taxon>
        <taxon>Pediculidae</taxon>
        <taxon>Pediculus</taxon>
    </lineage>
</organism>
<reference evidence="2" key="1">
    <citation type="submission" date="2007-04" db="EMBL/GenBank/DDBJ databases">
        <title>Annotation of Pediculus humanus corporis strain USDA.</title>
        <authorList>
            <person name="Kirkness E."/>
            <person name="Hannick L."/>
            <person name="Hass B."/>
            <person name="Bruggner R."/>
            <person name="Lawson D."/>
            <person name="Bidwell S."/>
            <person name="Joardar V."/>
            <person name="Caler E."/>
            <person name="Walenz B."/>
            <person name="Inman J."/>
            <person name="Schobel S."/>
            <person name="Galinsky K."/>
            <person name="Amedeo P."/>
            <person name="Strausberg R."/>
        </authorList>
    </citation>
    <scope>NUCLEOTIDE SEQUENCE</scope>
    <source>
        <strain evidence="2">USDA</strain>
    </source>
</reference>
<evidence type="ECO:0000313" key="2">
    <source>
        <dbReference type="EMBL" id="EEB18700.1"/>
    </source>
</evidence>
<dbReference type="Proteomes" id="UP000009046">
    <property type="component" value="Unassembled WGS sequence"/>
</dbReference>
<feature type="compositionally biased region" description="Basic and acidic residues" evidence="1">
    <location>
        <begin position="14"/>
        <end position="23"/>
    </location>
</feature>
<dbReference type="InParanoid" id="E0VZ94"/>
<reference evidence="2" key="2">
    <citation type="submission" date="2007-04" db="EMBL/GenBank/DDBJ databases">
        <title>The genome of the human body louse.</title>
        <authorList>
            <consortium name="The Human Body Louse Genome Consortium"/>
            <person name="Kirkness E."/>
            <person name="Walenz B."/>
            <person name="Hass B."/>
            <person name="Bruggner R."/>
            <person name="Strausberg R."/>
        </authorList>
    </citation>
    <scope>NUCLEOTIDE SEQUENCE</scope>
    <source>
        <strain evidence="2">USDA</strain>
    </source>
</reference>
<name>E0VZ94_PEDHC</name>
<dbReference type="EMBL" id="DS235851">
    <property type="protein sequence ID" value="EEB18700.1"/>
    <property type="molecule type" value="Genomic_DNA"/>
</dbReference>
<evidence type="ECO:0000313" key="4">
    <source>
        <dbReference type="Proteomes" id="UP000009046"/>
    </source>
</evidence>
<accession>E0VZ94</accession>
<proteinExistence type="predicted"/>
<dbReference type="EnsemblMetazoa" id="PHUM529350-RA">
    <property type="protein sequence ID" value="PHUM529350-PA"/>
    <property type="gene ID" value="PHUM529350"/>
</dbReference>